<feature type="region of interest" description="Disordered" evidence="1">
    <location>
        <begin position="354"/>
        <end position="375"/>
    </location>
</feature>
<dbReference type="GeneID" id="19906479"/>
<protein>
    <recommendedName>
        <fullName evidence="2">F-box domain-containing protein</fullName>
    </recommendedName>
</protein>
<dbReference type="InterPro" id="IPR036047">
    <property type="entry name" value="F-box-like_dom_sf"/>
</dbReference>
<dbReference type="Pfam" id="PF00646">
    <property type="entry name" value="F-box"/>
    <property type="match status" value="1"/>
</dbReference>
<dbReference type="OrthoDB" id="5985073at2759"/>
<dbReference type="Proteomes" id="UP000016924">
    <property type="component" value="Unassembled WGS sequence"/>
</dbReference>
<dbReference type="SMART" id="SM00256">
    <property type="entry name" value="FBOX"/>
    <property type="match status" value="1"/>
</dbReference>
<dbReference type="eggNOG" id="ENOG502RAIK">
    <property type="taxonomic scope" value="Eukaryota"/>
</dbReference>
<dbReference type="HOGENOM" id="CLU_029473_1_0_1"/>
<keyword evidence="4" id="KW-1185">Reference proteome</keyword>
<evidence type="ECO:0000256" key="1">
    <source>
        <dbReference type="SAM" id="MobiDB-lite"/>
    </source>
</evidence>
<dbReference type="InterPro" id="IPR001810">
    <property type="entry name" value="F-box_dom"/>
</dbReference>
<evidence type="ECO:0000259" key="2">
    <source>
        <dbReference type="SMART" id="SM00256"/>
    </source>
</evidence>
<dbReference type="AlphaFoldDB" id="R7Z7A9"/>
<dbReference type="SUPFAM" id="SSF81383">
    <property type="entry name" value="F-box domain"/>
    <property type="match status" value="1"/>
</dbReference>
<evidence type="ECO:0000313" key="3">
    <source>
        <dbReference type="EMBL" id="EON69904.1"/>
    </source>
</evidence>
<dbReference type="CDD" id="cd09917">
    <property type="entry name" value="F-box_SF"/>
    <property type="match status" value="1"/>
</dbReference>
<dbReference type="OMA" id="HEIATCE"/>
<gene>
    <name evidence="3" type="ORF">W97_09168</name>
</gene>
<sequence>MDRLSTELLAAIISYLEPLDLINSLTVSRQWQFAVERHTFCSPHVRSDELDRFAIVFSASNRAGALAKLNFHILLPAYSDDRCAKFENEKEKKTNNKAFTDALIGLFEILHSWENSNAVRTRLFALRLGAYSPSDPGFRERDRPTDLTWHRFEHSSLSLLTPEELPSVESITSFPHPCVGTRYIAAAAVATIAAKLPALERIDWELEDAASPADPPRYQSRYDFAQALLAIKASKLKAFSLSFPFEVPQNEFFEFPSAIPPNFSPTDDPLSSALYAISQIPSLQIFRLLGEISISPSLFGPILSTGETPIAQPATYPNLEAIALELNRTTPSGDWLFTGDPADADLIHYNSDTYDSQSTTSVSSRNSGDSDNSRVHDTYHAYHAAVGRGETPIRYFRSRLAPELFDPLVRSLAQALSRMPKLNWLKADLPTTGEGAGLHIFCLGPGRPPWGKGRDEEPAVRRLEAAWGRGLRWTTPEDVTTLLEEWVGDGGICKMGELPYD</sequence>
<proteinExistence type="predicted"/>
<name>R7Z7A9_CONA1</name>
<feature type="compositionally biased region" description="Low complexity" evidence="1">
    <location>
        <begin position="354"/>
        <end position="370"/>
    </location>
</feature>
<accession>R7Z7A9</accession>
<reference evidence="4" key="1">
    <citation type="submission" date="2012-06" db="EMBL/GenBank/DDBJ databases">
        <title>The genome sequence of Coniosporium apollinis CBS 100218.</title>
        <authorList>
            <consortium name="The Broad Institute Genome Sequencing Platform"/>
            <person name="Cuomo C."/>
            <person name="Gorbushina A."/>
            <person name="Noack S."/>
            <person name="Walker B."/>
            <person name="Young S.K."/>
            <person name="Zeng Q."/>
            <person name="Gargeya S."/>
            <person name="Fitzgerald M."/>
            <person name="Haas B."/>
            <person name="Abouelleil A."/>
            <person name="Alvarado L."/>
            <person name="Arachchi H.M."/>
            <person name="Berlin A.M."/>
            <person name="Chapman S.B."/>
            <person name="Goldberg J."/>
            <person name="Griggs A."/>
            <person name="Gujja S."/>
            <person name="Hansen M."/>
            <person name="Howarth C."/>
            <person name="Imamovic A."/>
            <person name="Larimer J."/>
            <person name="McCowan C."/>
            <person name="Montmayeur A."/>
            <person name="Murphy C."/>
            <person name="Neiman D."/>
            <person name="Pearson M."/>
            <person name="Priest M."/>
            <person name="Roberts A."/>
            <person name="Saif S."/>
            <person name="Shea T."/>
            <person name="Sisk P."/>
            <person name="Sykes S."/>
            <person name="Wortman J."/>
            <person name="Nusbaum C."/>
            <person name="Birren B."/>
        </authorList>
    </citation>
    <scope>NUCLEOTIDE SEQUENCE [LARGE SCALE GENOMIC DNA]</scope>
    <source>
        <strain evidence="4">CBS 100218</strain>
    </source>
</reference>
<organism evidence="3 4">
    <name type="scientific">Coniosporium apollinis (strain CBS 100218)</name>
    <name type="common">Rock-inhabiting black yeast</name>
    <dbReference type="NCBI Taxonomy" id="1168221"/>
    <lineage>
        <taxon>Eukaryota</taxon>
        <taxon>Fungi</taxon>
        <taxon>Dikarya</taxon>
        <taxon>Ascomycota</taxon>
        <taxon>Pezizomycotina</taxon>
        <taxon>Dothideomycetes</taxon>
        <taxon>Dothideomycetes incertae sedis</taxon>
        <taxon>Coniosporium</taxon>
    </lineage>
</organism>
<dbReference type="RefSeq" id="XP_007785221.1">
    <property type="nucleotide sequence ID" value="XM_007787031.1"/>
</dbReference>
<dbReference type="STRING" id="1168221.R7Z7A9"/>
<feature type="domain" description="F-box" evidence="2">
    <location>
        <begin position="4"/>
        <end position="44"/>
    </location>
</feature>
<dbReference type="EMBL" id="JH767640">
    <property type="protein sequence ID" value="EON69904.1"/>
    <property type="molecule type" value="Genomic_DNA"/>
</dbReference>
<evidence type="ECO:0000313" key="4">
    <source>
        <dbReference type="Proteomes" id="UP000016924"/>
    </source>
</evidence>